<keyword evidence="1" id="KW-0472">Membrane</keyword>
<comment type="caution">
    <text evidence="2">The sequence shown here is derived from an EMBL/GenBank/DDBJ whole genome shotgun (WGS) entry which is preliminary data.</text>
</comment>
<feature type="transmembrane region" description="Helical" evidence="1">
    <location>
        <begin position="39"/>
        <end position="58"/>
    </location>
</feature>
<feature type="transmembrane region" description="Helical" evidence="1">
    <location>
        <begin position="64"/>
        <end position="84"/>
    </location>
</feature>
<evidence type="ECO:0000313" key="3">
    <source>
        <dbReference type="Proteomes" id="UP000773462"/>
    </source>
</evidence>
<protein>
    <recommendedName>
        <fullName evidence="4">Holin</fullName>
    </recommendedName>
</protein>
<feature type="transmembrane region" description="Helical" evidence="1">
    <location>
        <begin position="6"/>
        <end position="27"/>
    </location>
</feature>
<evidence type="ECO:0000313" key="2">
    <source>
        <dbReference type="EMBL" id="MBP2116252.1"/>
    </source>
</evidence>
<evidence type="ECO:0000256" key="1">
    <source>
        <dbReference type="SAM" id="Phobius"/>
    </source>
</evidence>
<dbReference type="InterPro" id="IPR009708">
    <property type="entry name" value="Phage_A118_holin/antiholin"/>
</dbReference>
<dbReference type="Proteomes" id="UP000773462">
    <property type="component" value="Unassembled WGS sequence"/>
</dbReference>
<sequence>MMNSELLDNVLAFASILSVFILALVQLIKNNTHLPRNSIPFIGLGIGLLVGAAAYPFTELELTLRLWAGGLAGLSATGLFELAFNNRSGHTMK</sequence>
<name>A0ABS4P1S0_9BACL</name>
<organism evidence="2 3">
    <name type="scientific">Paenibacillus silagei</name>
    <dbReference type="NCBI Taxonomy" id="1670801"/>
    <lineage>
        <taxon>Bacteria</taxon>
        <taxon>Bacillati</taxon>
        <taxon>Bacillota</taxon>
        <taxon>Bacilli</taxon>
        <taxon>Bacillales</taxon>
        <taxon>Paenibacillaceae</taxon>
        <taxon>Paenibacillus</taxon>
    </lineage>
</organism>
<keyword evidence="1" id="KW-0812">Transmembrane</keyword>
<dbReference type="EMBL" id="JAGGLV010000040">
    <property type="protein sequence ID" value="MBP2116252.1"/>
    <property type="molecule type" value="Genomic_DNA"/>
</dbReference>
<gene>
    <name evidence="2" type="ORF">J2Z70_006469</name>
</gene>
<keyword evidence="1" id="KW-1133">Transmembrane helix</keyword>
<proteinExistence type="predicted"/>
<reference evidence="2 3" key="1">
    <citation type="submission" date="2021-03" db="EMBL/GenBank/DDBJ databases">
        <title>Genomic Encyclopedia of Type Strains, Phase IV (KMG-IV): sequencing the most valuable type-strain genomes for metagenomic binning, comparative biology and taxonomic classification.</title>
        <authorList>
            <person name="Goeker M."/>
        </authorList>
    </citation>
    <scope>NUCLEOTIDE SEQUENCE [LARGE SCALE GENOMIC DNA]</scope>
    <source>
        <strain evidence="2 3">DSM 101953</strain>
    </source>
</reference>
<evidence type="ECO:0008006" key="4">
    <source>
        <dbReference type="Google" id="ProtNLM"/>
    </source>
</evidence>
<keyword evidence="3" id="KW-1185">Reference proteome</keyword>
<dbReference type="Pfam" id="PF06946">
    <property type="entry name" value="Phage_holin_5_1"/>
    <property type="match status" value="1"/>
</dbReference>
<accession>A0ABS4P1S0</accession>